<dbReference type="Proteomes" id="UP000034805">
    <property type="component" value="Unassembled WGS sequence"/>
</dbReference>
<dbReference type="EMBL" id="JARO02000078">
    <property type="protein sequence ID" value="KPP80008.1"/>
    <property type="molecule type" value="Genomic_DNA"/>
</dbReference>
<reference evidence="8 10" key="2">
    <citation type="submission" date="2019-04" db="EMBL/GenBank/DDBJ databases">
        <authorList>
            <consortium name="Wellcome Sanger Institute Data Sharing"/>
        </authorList>
    </citation>
    <scope>NUCLEOTIDE SEQUENCE [LARGE SCALE GENOMIC DNA]</scope>
</reference>
<name>A0A0P7VC22_SCLFO</name>
<dbReference type="PANTHER" id="PTHR14198:SF18">
    <property type="entry name" value="TRANSMEMBRANE 4 L6 FAMILY MEMBER 1"/>
    <property type="match status" value="1"/>
</dbReference>
<dbReference type="Proteomes" id="UP000694397">
    <property type="component" value="Chromosome 2"/>
</dbReference>
<evidence type="ECO:0000256" key="2">
    <source>
        <dbReference type="ARBA" id="ARBA00006193"/>
    </source>
</evidence>
<evidence type="ECO:0000313" key="8">
    <source>
        <dbReference type="Ensembl" id="ENSSFOP00015026121.1"/>
    </source>
</evidence>
<evidence type="ECO:0000256" key="4">
    <source>
        <dbReference type="ARBA" id="ARBA00022989"/>
    </source>
</evidence>
<dbReference type="GO" id="GO:0016020">
    <property type="term" value="C:membrane"/>
    <property type="evidence" value="ECO:0007669"/>
    <property type="project" value="UniProtKB-SubCell"/>
</dbReference>
<reference evidence="7 9" key="1">
    <citation type="submission" date="2015-08" db="EMBL/GenBank/DDBJ databases">
        <title>The genome of the Asian arowana (Scleropages formosus).</title>
        <authorList>
            <person name="Tan M.H."/>
            <person name="Gan H.M."/>
            <person name="Croft L.J."/>
            <person name="Austin C.M."/>
        </authorList>
    </citation>
    <scope>NUCLEOTIDE SEQUENCE [LARGE SCALE GENOMIC DNA]</scope>
    <source>
        <strain evidence="7">Aro1</strain>
    </source>
</reference>
<evidence type="ECO:0000256" key="5">
    <source>
        <dbReference type="ARBA" id="ARBA00023136"/>
    </source>
</evidence>
<dbReference type="AlphaFoldDB" id="A0A0P7VC22"/>
<keyword evidence="10" id="KW-1185">Reference proteome</keyword>
<dbReference type="GeneID" id="108939196"/>
<feature type="transmembrane region" description="Helical" evidence="6">
    <location>
        <begin position="153"/>
        <end position="175"/>
    </location>
</feature>
<gene>
    <name evidence="8" type="primary">TM4SF18</name>
    <name evidence="7" type="ORF">Z043_100368</name>
</gene>
<evidence type="ECO:0000256" key="1">
    <source>
        <dbReference type="ARBA" id="ARBA00004141"/>
    </source>
</evidence>
<keyword evidence="5 6" id="KW-0472">Membrane</keyword>
<evidence type="ECO:0000256" key="3">
    <source>
        <dbReference type="ARBA" id="ARBA00022692"/>
    </source>
</evidence>
<sequence>MWSVSFTRSLGLALIPLAVCCIAANVLLFFPNGYFIYAEEGNLTVYVWYFMGIAGGGIMMLLPAAVFVILPKYGDCCERESCVMCGSVLAALVGLAGAGYCFIISALALMDGPKCFTMLGWRYPFRNGGGRYLTETETWAICLQPISVVEWNVTIFSILLALSTLEAIICSVQAVNGLMVAVCRPCCYKQNYSLNP</sequence>
<evidence type="ECO:0000313" key="7">
    <source>
        <dbReference type="EMBL" id="KPP80008.1"/>
    </source>
</evidence>
<dbReference type="RefSeq" id="XP_018615869.1">
    <property type="nucleotide sequence ID" value="XM_018760353.2"/>
</dbReference>
<accession>A0A0P7VC22</accession>
<dbReference type="Ensembl" id="ENSSFOT00015026415.2">
    <property type="protein sequence ID" value="ENSSFOP00015026121.1"/>
    <property type="gene ID" value="ENSSFOG00015016801.2"/>
</dbReference>
<keyword evidence="3 6" id="KW-0812">Transmembrane</keyword>
<evidence type="ECO:0000313" key="9">
    <source>
        <dbReference type="Proteomes" id="UP000034805"/>
    </source>
</evidence>
<feature type="transmembrane region" description="Helical" evidence="6">
    <location>
        <begin position="46"/>
        <end position="70"/>
    </location>
</feature>
<reference evidence="8" key="3">
    <citation type="submission" date="2025-05" db="UniProtKB">
        <authorList>
            <consortium name="Ensembl"/>
        </authorList>
    </citation>
    <scope>IDENTIFICATION</scope>
</reference>
<dbReference type="Pfam" id="PF05805">
    <property type="entry name" value="L6_membrane"/>
    <property type="match status" value="1"/>
</dbReference>
<dbReference type="KEGG" id="sfm:108939196"/>
<keyword evidence="4 6" id="KW-1133">Transmembrane helix</keyword>
<proteinExistence type="inferred from homology"/>
<dbReference type="OrthoDB" id="8697884at2759"/>
<dbReference type="CTD" id="116441"/>
<feature type="transmembrane region" description="Helical" evidence="6">
    <location>
        <begin position="82"/>
        <end position="109"/>
    </location>
</feature>
<evidence type="ECO:0000256" key="6">
    <source>
        <dbReference type="SAM" id="Phobius"/>
    </source>
</evidence>
<organism evidence="7 9">
    <name type="scientific">Scleropages formosus</name>
    <name type="common">Asian bonytongue</name>
    <name type="synonym">Osteoglossum formosum</name>
    <dbReference type="NCBI Taxonomy" id="113540"/>
    <lineage>
        <taxon>Eukaryota</taxon>
        <taxon>Metazoa</taxon>
        <taxon>Chordata</taxon>
        <taxon>Craniata</taxon>
        <taxon>Vertebrata</taxon>
        <taxon>Euteleostomi</taxon>
        <taxon>Actinopterygii</taxon>
        <taxon>Neopterygii</taxon>
        <taxon>Teleostei</taxon>
        <taxon>Osteoglossocephala</taxon>
        <taxon>Osteoglossomorpha</taxon>
        <taxon>Osteoglossiformes</taxon>
        <taxon>Osteoglossidae</taxon>
        <taxon>Scleropages</taxon>
    </lineage>
</organism>
<dbReference type="GeneTree" id="ENSGT01030000234590"/>
<protein>
    <submittedName>
        <fullName evidence="8">Transmembrane 4 L six family member 18</fullName>
    </submittedName>
    <submittedName>
        <fullName evidence="7">Transmembrane 4 L6 family member 1-like</fullName>
    </submittedName>
</protein>
<evidence type="ECO:0000313" key="10">
    <source>
        <dbReference type="Proteomes" id="UP000694397"/>
    </source>
</evidence>
<dbReference type="InterPro" id="IPR008661">
    <property type="entry name" value="L6_membrane"/>
</dbReference>
<comment type="subcellular location">
    <subcellularLocation>
        <location evidence="1">Membrane</location>
        <topology evidence="1">Multi-pass membrane protein</topology>
    </subcellularLocation>
</comment>
<feature type="transmembrane region" description="Helical" evidence="6">
    <location>
        <begin position="12"/>
        <end position="34"/>
    </location>
</feature>
<dbReference type="PANTHER" id="PTHR14198">
    <property type="entry name" value="TRANSMEMBRANE 4 L6 FAMILY MEMBER 1-RELATED"/>
    <property type="match status" value="1"/>
</dbReference>
<comment type="similarity">
    <text evidence="2">Belongs to the L6 tetraspanin family.</text>
</comment>